<dbReference type="InterPro" id="IPR019270">
    <property type="entry name" value="DUF2283"/>
</dbReference>
<sequence length="100" mass="11329">MLRKFWDCRKEYQERVRKKRRVPNMNNPQPSYFQNEDILHLSLSDEPEAGSVEISPDITAELNENGDLIGIEILAASAFLRDSILKSAQAKLLGLSKKAA</sequence>
<evidence type="ECO:0000313" key="2">
    <source>
        <dbReference type="EMBL" id="VFK34958.1"/>
    </source>
</evidence>
<proteinExistence type="predicted"/>
<dbReference type="PANTHER" id="PTHR37029">
    <property type="entry name" value="SSR1768 PROTEIN"/>
    <property type="match status" value="1"/>
</dbReference>
<dbReference type="PANTHER" id="PTHR37029:SF1">
    <property type="entry name" value="SSR1768 PROTEIN"/>
    <property type="match status" value="1"/>
</dbReference>
<organism evidence="1">
    <name type="scientific">Candidatus Kentrum sp. LPFa</name>
    <dbReference type="NCBI Taxonomy" id="2126335"/>
    <lineage>
        <taxon>Bacteria</taxon>
        <taxon>Pseudomonadati</taxon>
        <taxon>Pseudomonadota</taxon>
        <taxon>Gammaproteobacteria</taxon>
        <taxon>Candidatus Kentrum</taxon>
    </lineage>
</organism>
<dbReference type="EMBL" id="CAADFM010000305">
    <property type="protein sequence ID" value="VFK21484.1"/>
    <property type="molecule type" value="Genomic_DNA"/>
</dbReference>
<gene>
    <name evidence="1" type="ORF">BECKLPF1236A_GA0070988_103053</name>
    <name evidence="2" type="ORF">BECKLPF1236C_GA0070990_103173</name>
</gene>
<protein>
    <submittedName>
        <fullName evidence="1">Uncharacterized protein YuzE</fullName>
    </submittedName>
</protein>
<name>A0A450WWX8_9GAMM</name>
<dbReference type="Pfam" id="PF10049">
    <property type="entry name" value="DUF2283"/>
    <property type="match status" value="1"/>
</dbReference>
<dbReference type="AlphaFoldDB" id="A0A450WWX8"/>
<evidence type="ECO:0000313" key="1">
    <source>
        <dbReference type="EMBL" id="VFK21484.1"/>
    </source>
</evidence>
<accession>A0A450WWX8</accession>
<dbReference type="EMBL" id="CAADFP010000317">
    <property type="protein sequence ID" value="VFK34958.1"/>
    <property type="molecule type" value="Genomic_DNA"/>
</dbReference>
<reference evidence="1" key="1">
    <citation type="submission" date="2019-02" db="EMBL/GenBank/DDBJ databases">
        <authorList>
            <person name="Gruber-Vodicka R. H."/>
            <person name="Seah K. B. B."/>
        </authorList>
    </citation>
    <scope>NUCLEOTIDE SEQUENCE</scope>
    <source>
        <strain evidence="1">BECK_S312</strain>
        <strain evidence="2">BECK_S426</strain>
    </source>
</reference>